<dbReference type="PANTHER" id="PTHR10472:SF5">
    <property type="entry name" value="D-AMINOACYL-TRNA DEACYLASE 1"/>
    <property type="match status" value="1"/>
</dbReference>
<protein>
    <recommendedName>
        <fullName evidence="2">D-aminoacyl-tRNA deacylase</fullName>
        <shortName evidence="2">DTD</shortName>
        <ecNumber evidence="2">3.1.1.96</ecNumber>
    </recommendedName>
    <alternativeName>
        <fullName evidence="2">Gly-tRNA(Ala) deacylase</fullName>
        <ecNumber evidence="2">3.1.1.-</ecNumber>
    </alternativeName>
</protein>
<evidence type="ECO:0000256" key="2">
    <source>
        <dbReference type="HAMAP-Rule" id="MF_00518"/>
    </source>
</evidence>
<dbReference type="HAMAP" id="MF_00518">
    <property type="entry name" value="Deacylase_Dtd"/>
    <property type="match status" value="1"/>
</dbReference>
<dbReference type="InterPro" id="IPR003732">
    <property type="entry name" value="Daa-tRNA_deacyls_DTD"/>
</dbReference>
<dbReference type="GO" id="GO:0000049">
    <property type="term" value="F:tRNA binding"/>
    <property type="evidence" value="ECO:0007669"/>
    <property type="project" value="UniProtKB-UniRule"/>
</dbReference>
<keyword evidence="2" id="KW-0694">RNA-binding</keyword>
<keyword evidence="2 3" id="KW-0378">Hydrolase</keyword>
<dbReference type="NCBIfam" id="TIGR00256">
    <property type="entry name" value="D-aminoacyl-tRNA deacylase"/>
    <property type="match status" value="1"/>
</dbReference>
<keyword evidence="2" id="KW-0820">tRNA-binding</keyword>
<name>A0A7V0Z4D3_UNCW3</name>
<dbReference type="Pfam" id="PF02580">
    <property type="entry name" value="Tyr_Deacylase"/>
    <property type="match status" value="1"/>
</dbReference>
<sequence length="145" mass="16177">MKAVLQRVKKAEVQVKDKKISEIGAGLLILLGVKKGDTEKQTEDLAQMCVNLRIFEDSNGKFNLSLKDVNGEALVVSQFTLLADTSRGRRPSFTDAEEPDKAKRLYEFFIDRLKNFGITTKSGIFGERMLVSLENNGPVTIILEV</sequence>
<reference evidence="3" key="1">
    <citation type="journal article" date="2020" name="mSystems">
        <title>Genome- and Community-Level Interaction Insights into Carbon Utilization and Element Cycling Functions of Hydrothermarchaeota in Hydrothermal Sediment.</title>
        <authorList>
            <person name="Zhou Z."/>
            <person name="Liu Y."/>
            <person name="Xu W."/>
            <person name="Pan J."/>
            <person name="Luo Z.H."/>
            <person name="Li M."/>
        </authorList>
    </citation>
    <scope>NUCLEOTIDE SEQUENCE [LARGE SCALE GENOMIC DNA]</scope>
    <source>
        <strain evidence="3">SpSt-258</strain>
    </source>
</reference>
<dbReference type="EMBL" id="DSKY01000007">
    <property type="protein sequence ID" value="HDY58390.1"/>
    <property type="molecule type" value="Genomic_DNA"/>
</dbReference>
<dbReference type="InterPro" id="IPR023509">
    <property type="entry name" value="DTD-like_sf"/>
</dbReference>
<comment type="caution">
    <text evidence="3">The sequence shown here is derived from an EMBL/GenBank/DDBJ whole genome shotgun (WGS) entry which is preliminary data.</text>
</comment>
<comment type="function">
    <text evidence="2">An aminoacyl-tRNA editing enzyme that deacylates mischarged D-aminoacyl-tRNAs. Also deacylates mischarged glycyl-tRNA(Ala), protecting cells against glycine mischarging by AlaRS. Acts via tRNA-based rather than protein-based catalysis; rejects L-amino acids rather than detecting D-amino acids in the active site. By recycling D-aminoacyl-tRNA to D-amino acids and free tRNA molecules, this enzyme counteracts the toxicity associated with the formation of D-aminoacyl-tRNA entities in vivo and helps enforce protein L-homochirality.</text>
</comment>
<comment type="similarity">
    <text evidence="1 2">Belongs to the DTD family.</text>
</comment>
<comment type="catalytic activity">
    <reaction evidence="2">
        <text>glycyl-tRNA(Ala) + H2O = tRNA(Ala) + glycine + H(+)</text>
        <dbReference type="Rhea" id="RHEA:53744"/>
        <dbReference type="Rhea" id="RHEA-COMP:9657"/>
        <dbReference type="Rhea" id="RHEA-COMP:13640"/>
        <dbReference type="ChEBI" id="CHEBI:15377"/>
        <dbReference type="ChEBI" id="CHEBI:15378"/>
        <dbReference type="ChEBI" id="CHEBI:57305"/>
        <dbReference type="ChEBI" id="CHEBI:78442"/>
        <dbReference type="ChEBI" id="CHEBI:78522"/>
    </reaction>
</comment>
<dbReference type="SUPFAM" id="SSF69500">
    <property type="entry name" value="DTD-like"/>
    <property type="match status" value="1"/>
</dbReference>
<comment type="catalytic activity">
    <reaction evidence="2">
        <text>a D-aminoacyl-tRNA + H2O = a tRNA + a D-alpha-amino acid + H(+)</text>
        <dbReference type="Rhea" id="RHEA:13953"/>
        <dbReference type="Rhea" id="RHEA-COMP:10123"/>
        <dbReference type="Rhea" id="RHEA-COMP:10124"/>
        <dbReference type="ChEBI" id="CHEBI:15377"/>
        <dbReference type="ChEBI" id="CHEBI:15378"/>
        <dbReference type="ChEBI" id="CHEBI:59871"/>
        <dbReference type="ChEBI" id="CHEBI:78442"/>
        <dbReference type="ChEBI" id="CHEBI:79333"/>
        <dbReference type="EC" id="3.1.1.96"/>
    </reaction>
</comment>
<evidence type="ECO:0000313" key="3">
    <source>
        <dbReference type="EMBL" id="HDY58390.1"/>
    </source>
</evidence>
<comment type="subunit">
    <text evidence="2">Homodimer.</text>
</comment>
<dbReference type="AlphaFoldDB" id="A0A7V0Z4D3"/>
<dbReference type="GO" id="GO:0051500">
    <property type="term" value="F:D-tyrosyl-tRNA(Tyr) deacylase activity"/>
    <property type="evidence" value="ECO:0007669"/>
    <property type="project" value="TreeGrafter"/>
</dbReference>
<dbReference type="FunFam" id="3.50.80.10:FF:000001">
    <property type="entry name" value="D-aminoacyl-tRNA deacylase"/>
    <property type="match status" value="1"/>
</dbReference>
<comment type="domain">
    <text evidence="2">A Gly-cisPro motif from one monomer fits into the active site of the other monomer to allow specific chiral rejection of L-amino acids.</text>
</comment>
<dbReference type="PANTHER" id="PTHR10472">
    <property type="entry name" value="D-TYROSYL-TRNA TYR DEACYLASE"/>
    <property type="match status" value="1"/>
</dbReference>
<evidence type="ECO:0000256" key="1">
    <source>
        <dbReference type="ARBA" id="ARBA00009673"/>
    </source>
</evidence>
<dbReference type="GO" id="GO:0005737">
    <property type="term" value="C:cytoplasm"/>
    <property type="evidence" value="ECO:0007669"/>
    <property type="project" value="UniProtKB-SubCell"/>
</dbReference>
<comment type="subcellular location">
    <subcellularLocation>
        <location evidence="2">Cytoplasm</location>
    </subcellularLocation>
</comment>
<proteinExistence type="inferred from homology"/>
<dbReference type="GO" id="GO:0106026">
    <property type="term" value="F:Gly-tRNA(Ala) deacylase activity"/>
    <property type="evidence" value="ECO:0007669"/>
    <property type="project" value="UniProtKB-UniRule"/>
</dbReference>
<dbReference type="EC" id="3.1.1.-" evidence="2"/>
<feature type="short sequence motif" description="Gly-cisPro motif, important for rejection of L-amino acids" evidence="2">
    <location>
        <begin position="137"/>
        <end position="138"/>
    </location>
</feature>
<keyword evidence="2" id="KW-0963">Cytoplasm</keyword>
<dbReference type="Gene3D" id="3.50.80.10">
    <property type="entry name" value="D-tyrosyl-tRNA(Tyr) deacylase"/>
    <property type="match status" value="1"/>
</dbReference>
<dbReference type="EC" id="3.1.1.96" evidence="2"/>
<gene>
    <name evidence="2" type="primary">dtd</name>
    <name evidence="3" type="ORF">ENP86_02390</name>
</gene>
<organism evidence="3">
    <name type="scientific">candidate division WOR-3 bacterium</name>
    <dbReference type="NCBI Taxonomy" id="2052148"/>
    <lineage>
        <taxon>Bacteria</taxon>
        <taxon>Bacteria division WOR-3</taxon>
    </lineage>
</organism>
<dbReference type="GO" id="GO:0043908">
    <property type="term" value="F:Ser(Gly)-tRNA(Ala) hydrolase activity"/>
    <property type="evidence" value="ECO:0007669"/>
    <property type="project" value="UniProtKB-UniRule"/>
</dbReference>
<accession>A0A7V0Z4D3</accession>
<dbReference type="GO" id="GO:0019478">
    <property type="term" value="P:D-amino acid catabolic process"/>
    <property type="evidence" value="ECO:0007669"/>
    <property type="project" value="UniProtKB-UniRule"/>
</dbReference>